<evidence type="ECO:0008006" key="3">
    <source>
        <dbReference type="Google" id="ProtNLM"/>
    </source>
</evidence>
<reference evidence="1 2" key="1">
    <citation type="submission" date="2015-11" db="EMBL/GenBank/DDBJ databases">
        <authorList>
            <person name="Lin W."/>
        </authorList>
    </citation>
    <scope>NUCLEOTIDE SEQUENCE [LARGE SCALE GENOMIC DNA]</scope>
    <source>
        <strain evidence="1 2">HCH-1</strain>
    </source>
</reference>
<dbReference type="NCBIfam" id="TIGR04409">
    <property type="entry name" value="LptC_YrbK"/>
    <property type="match status" value="1"/>
</dbReference>
<protein>
    <recommendedName>
        <fullName evidence="3">LPS export ABC transporter periplasmic protein LptC</fullName>
    </recommendedName>
</protein>
<evidence type="ECO:0000313" key="1">
    <source>
        <dbReference type="EMBL" id="KWT75015.1"/>
    </source>
</evidence>
<sequence length="169" mass="18664">MRRIIPIVLIAAATIMFAYFTSQEIYSVKKISIVPGNSYLEGVKIVHSAESVIKWTAAVEKISIIKTGETAELTNIQFNVPDKDVTMKAGNGAYDVKNNSIELIGDVIANNKEFIVKSKDIKWDFNTEAMKSTNEVVLTGKNVMVRADSIETFAGEKLQLSGNVTVVYR</sequence>
<dbReference type="InterPro" id="IPR026265">
    <property type="entry name" value="LptC"/>
</dbReference>
<proteinExistence type="predicted"/>
<dbReference type="EMBL" id="LNQR01000133">
    <property type="protein sequence ID" value="KWT75015.1"/>
    <property type="molecule type" value="Genomic_DNA"/>
</dbReference>
<dbReference type="Pfam" id="PF06835">
    <property type="entry name" value="LptC"/>
    <property type="match status" value="1"/>
</dbReference>
<dbReference type="Proteomes" id="UP000060487">
    <property type="component" value="Unassembled WGS sequence"/>
</dbReference>
<name>A0ABR5SF46_9BACT</name>
<comment type="caution">
    <text evidence="1">The sequence shown here is derived from an EMBL/GenBank/DDBJ whole genome shotgun (WGS) entry which is preliminary data.</text>
</comment>
<dbReference type="Gene3D" id="2.60.450.10">
    <property type="entry name" value="Lipopolysaccharide (LPS) transport protein A like domain"/>
    <property type="match status" value="1"/>
</dbReference>
<keyword evidence="2" id="KW-1185">Reference proteome</keyword>
<dbReference type="InterPro" id="IPR010664">
    <property type="entry name" value="LipoPS_assembly_LptC-rel"/>
</dbReference>
<gene>
    <name evidence="1" type="ORF">ASN18_3265</name>
</gene>
<accession>A0ABR5SF46</accession>
<organism evidence="1 2">
    <name type="scientific">Candidatus Magnetominusculus xianensis</name>
    <dbReference type="NCBI Taxonomy" id="1748249"/>
    <lineage>
        <taxon>Bacteria</taxon>
        <taxon>Pseudomonadati</taxon>
        <taxon>Nitrospirota</taxon>
        <taxon>Nitrospiria</taxon>
        <taxon>Nitrospirales</taxon>
        <taxon>Nitrospiraceae</taxon>
        <taxon>Candidatus Magnetominusculus</taxon>
    </lineage>
</organism>
<evidence type="ECO:0000313" key="2">
    <source>
        <dbReference type="Proteomes" id="UP000060487"/>
    </source>
</evidence>
<dbReference type="RefSeq" id="WP_157073067.1">
    <property type="nucleotide sequence ID" value="NZ_LNQR01000133.1"/>
</dbReference>